<feature type="compositionally biased region" description="Low complexity" evidence="1">
    <location>
        <begin position="248"/>
        <end position="274"/>
    </location>
</feature>
<comment type="caution">
    <text evidence="3">The sequence shown here is derived from an EMBL/GenBank/DDBJ whole genome shotgun (WGS) entry which is preliminary data.</text>
</comment>
<proteinExistence type="predicted"/>
<protein>
    <submittedName>
        <fullName evidence="3">Uncharacterized protein</fullName>
    </submittedName>
</protein>
<feature type="compositionally biased region" description="Basic and acidic residues" evidence="1">
    <location>
        <begin position="133"/>
        <end position="144"/>
    </location>
</feature>
<keyword evidence="2" id="KW-0812">Transmembrane</keyword>
<dbReference type="AlphaFoldDB" id="A0A368W2D8"/>
<dbReference type="EMBL" id="QPJC01000001">
    <property type="protein sequence ID" value="RCW46853.1"/>
    <property type="molecule type" value="Genomic_DNA"/>
</dbReference>
<evidence type="ECO:0000256" key="1">
    <source>
        <dbReference type="SAM" id="MobiDB-lite"/>
    </source>
</evidence>
<evidence type="ECO:0000313" key="4">
    <source>
        <dbReference type="Proteomes" id="UP000253495"/>
    </source>
</evidence>
<evidence type="ECO:0000256" key="2">
    <source>
        <dbReference type="SAM" id="Phobius"/>
    </source>
</evidence>
<reference evidence="3 4" key="1">
    <citation type="submission" date="2018-07" db="EMBL/GenBank/DDBJ databases">
        <title>Genomic Encyclopedia of Type Strains, Phase III (KMG-III): the genomes of soil and plant-associated and newly described type strains.</title>
        <authorList>
            <person name="Whitman W."/>
        </authorList>
    </citation>
    <scope>NUCLEOTIDE SEQUENCE [LARGE SCALE GENOMIC DNA]</scope>
    <source>
        <strain evidence="3 4">CECT 8575</strain>
    </source>
</reference>
<name>A0A368W2D8_9ACTN</name>
<keyword evidence="4" id="KW-1185">Reference proteome</keyword>
<feature type="compositionally biased region" description="Low complexity" evidence="1">
    <location>
        <begin position="105"/>
        <end position="123"/>
    </location>
</feature>
<sequence length="280" mass="29248">MTWLFTQVWLWSLAAFVLGSLLTWLLFVLPLQRRLDAARSQTDALDTVIAAPQHDGGFGDGPLVVREEEYSAWDLLRGEQDERGEWAAGPEAAESGLSEATSPHGASGAVAGIAASGEAGGVSPDVAEPGTVEIRDVSERERSFDSTSGRDPQPRSEDPDLSGRLESLFEPLVSPRIEQDRHDTPYVPPLGLEGAGASGGEAADVQGDEQPLPRRVPGATSKPGTPPQYGVAAPKFRAGRAGAEESAQHAAASEEGELEAAPPAEQPEGGPAKGSNDSPS</sequence>
<feature type="region of interest" description="Disordered" evidence="1">
    <location>
        <begin position="85"/>
        <end position="280"/>
    </location>
</feature>
<dbReference type="OrthoDB" id="3700401at2"/>
<evidence type="ECO:0000313" key="3">
    <source>
        <dbReference type="EMBL" id="RCW46853.1"/>
    </source>
</evidence>
<dbReference type="Proteomes" id="UP000253495">
    <property type="component" value="Unassembled WGS sequence"/>
</dbReference>
<organism evidence="3 4">
    <name type="scientific">Halopolyspora algeriensis</name>
    <dbReference type="NCBI Taxonomy" id="1500506"/>
    <lineage>
        <taxon>Bacteria</taxon>
        <taxon>Bacillati</taxon>
        <taxon>Actinomycetota</taxon>
        <taxon>Actinomycetes</taxon>
        <taxon>Actinomycetes incertae sedis</taxon>
        <taxon>Halopolyspora</taxon>
    </lineage>
</organism>
<dbReference type="RefSeq" id="WP_114451111.1">
    <property type="nucleotide sequence ID" value="NZ_QPJC01000001.1"/>
</dbReference>
<accession>A0A368W2D8</accession>
<keyword evidence="2" id="KW-1133">Transmembrane helix</keyword>
<gene>
    <name evidence="3" type="ORF">DFQ14_101193</name>
</gene>
<feature type="transmembrane region" description="Helical" evidence="2">
    <location>
        <begin position="6"/>
        <end position="29"/>
    </location>
</feature>
<feature type="compositionally biased region" description="Basic and acidic residues" evidence="1">
    <location>
        <begin position="152"/>
        <end position="163"/>
    </location>
</feature>
<keyword evidence="2" id="KW-0472">Membrane</keyword>